<dbReference type="Proteomes" id="UP000805193">
    <property type="component" value="Unassembled WGS sequence"/>
</dbReference>
<reference evidence="1 2" key="1">
    <citation type="journal article" date="2020" name="Cell">
        <title>Large-Scale Comparative Analyses of Tick Genomes Elucidate Their Genetic Diversity and Vector Capacities.</title>
        <authorList>
            <consortium name="Tick Genome and Microbiome Consortium (TIGMIC)"/>
            <person name="Jia N."/>
            <person name="Wang J."/>
            <person name="Shi W."/>
            <person name="Du L."/>
            <person name="Sun Y."/>
            <person name="Zhan W."/>
            <person name="Jiang J.F."/>
            <person name="Wang Q."/>
            <person name="Zhang B."/>
            <person name="Ji P."/>
            <person name="Bell-Sakyi L."/>
            <person name="Cui X.M."/>
            <person name="Yuan T.T."/>
            <person name="Jiang B.G."/>
            <person name="Yang W.F."/>
            <person name="Lam T.T."/>
            <person name="Chang Q.C."/>
            <person name="Ding S.J."/>
            <person name="Wang X.J."/>
            <person name="Zhu J.G."/>
            <person name="Ruan X.D."/>
            <person name="Zhao L."/>
            <person name="Wei J.T."/>
            <person name="Ye R.Z."/>
            <person name="Que T.C."/>
            <person name="Du C.H."/>
            <person name="Zhou Y.H."/>
            <person name="Cheng J.X."/>
            <person name="Dai P.F."/>
            <person name="Guo W.B."/>
            <person name="Han X.H."/>
            <person name="Huang E.J."/>
            <person name="Li L.F."/>
            <person name="Wei W."/>
            <person name="Gao Y.C."/>
            <person name="Liu J.Z."/>
            <person name="Shao H.Z."/>
            <person name="Wang X."/>
            <person name="Wang C.C."/>
            <person name="Yang T.C."/>
            <person name="Huo Q.B."/>
            <person name="Li W."/>
            <person name="Chen H.Y."/>
            <person name="Chen S.E."/>
            <person name="Zhou L.G."/>
            <person name="Ni X.B."/>
            <person name="Tian J.H."/>
            <person name="Sheng Y."/>
            <person name="Liu T."/>
            <person name="Pan Y.S."/>
            <person name="Xia L.Y."/>
            <person name="Li J."/>
            <person name="Zhao F."/>
            <person name="Cao W.C."/>
        </authorList>
    </citation>
    <scope>NUCLEOTIDE SEQUENCE [LARGE SCALE GENOMIC DNA]</scope>
    <source>
        <strain evidence="1">Iper-2018</strain>
    </source>
</reference>
<comment type="caution">
    <text evidence="1">The sequence shown here is derived from an EMBL/GenBank/DDBJ whole genome shotgun (WGS) entry which is preliminary data.</text>
</comment>
<keyword evidence="2" id="KW-1185">Reference proteome</keyword>
<name>A0AC60NV82_IXOPE</name>
<gene>
    <name evidence="1" type="ORF">HPB47_011833</name>
</gene>
<protein>
    <submittedName>
        <fullName evidence="1">Uncharacterized protein</fullName>
    </submittedName>
</protein>
<evidence type="ECO:0000313" key="2">
    <source>
        <dbReference type="Proteomes" id="UP000805193"/>
    </source>
</evidence>
<evidence type="ECO:0000313" key="1">
    <source>
        <dbReference type="EMBL" id="KAG0411049.1"/>
    </source>
</evidence>
<organism evidence="1 2">
    <name type="scientific">Ixodes persulcatus</name>
    <name type="common">Taiga tick</name>
    <dbReference type="NCBI Taxonomy" id="34615"/>
    <lineage>
        <taxon>Eukaryota</taxon>
        <taxon>Metazoa</taxon>
        <taxon>Ecdysozoa</taxon>
        <taxon>Arthropoda</taxon>
        <taxon>Chelicerata</taxon>
        <taxon>Arachnida</taxon>
        <taxon>Acari</taxon>
        <taxon>Parasitiformes</taxon>
        <taxon>Ixodida</taxon>
        <taxon>Ixodoidea</taxon>
        <taxon>Ixodidae</taxon>
        <taxon>Ixodinae</taxon>
        <taxon>Ixodes</taxon>
    </lineage>
</organism>
<sequence>MTLRTSSAERFAKQGFRFIHQADGPLGSLFRDKCSAARTMPSRTQMYQKYVPEVYEHDLETIKEAVKNRPISLTIDETPELRGRPAVAVLVTFYDDDVPGHRTLTADLQVLQQCNAVSLGMLIQEVLKKTAKSLSDVSVLCSDSASYMQKLHRDMQQSHTEFRVLHFKDPCHILNNILEEELKMDCFKGARYFVVHFPALLKSSRELRRSFPSLRVTSAGGFSRSIAVMEAAQVLAPLLLFVGNAVCGILAHWLHLRLDAKQRHPRYFCCAMLFTGGLLLGVSFLELLPQASDVMSGLQPHFPFAEVTLSSGFLLSFLGQELQRAYSLFRNRRILSRSSSEGSPLGSVSGSYYGSTANGNNPMPQPRSPDLFVAPVVQGSLILLGSVSLAYYLRSNSLGATADFTWKAFLTTAIQSYLVAYAVSLVLYASAGRGTLMLWGSVFYAIVPALGCIVGLAARSKMNDVAAGAMDALCGGAVLFVTCFEVLQRPSRTKSATGHSMPPSSNGQAFVSIEEAMRHHKTPEKSTRSGGAREPPGLLLSPKKQVERSSSPSTLPSPLAFRAGSESATRLPKRAEQRTRQHRGAVPRPWSLSVVPKPG</sequence>
<dbReference type="EMBL" id="JABSTQ010011465">
    <property type="protein sequence ID" value="KAG0411049.1"/>
    <property type="molecule type" value="Genomic_DNA"/>
</dbReference>
<accession>A0AC60NV82</accession>
<proteinExistence type="predicted"/>